<evidence type="ECO:0000256" key="11">
    <source>
        <dbReference type="ARBA" id="ARBA00050973"/>
    </source>
</evidence>
<dbReference type="InterPro" id="IPR013968">
    <property type="entry name" value="PKS_KR"/>
</dbReference>
<comment type="catalytic activity">
    <reaction evidence="14">
        <text>icosanoyl-[(phenol)carboxyphthiodiolenone synthase] + 2 (S)-methylmalonyl-CoA + 3 malonyl-CoA + 5 NADPH + 10 H(+) = C32-carboxyphthiodiolenone-[(phenol)carboxyphthiodiolenone synthase] + 5 CO2 + 5 NADP(+) + 5 CoA + 2 H2O</text>
        <dbReference type="Rhea" id="RHEA:57748"/>
        <dbReference type="Rhea" id="RHEA-COMP:14985"/>
        <dbReference type="Rhea" id="RHEA-COMP:14986"/>
        <dbReference type="ChEBI" id="CHEBI:15377"/>
        <dbReference type="ChEBI" id="CHEBI:15378"/>
        <dbReference type="ChEBI" id="CHEBI:16526"/>
        <dbReference type="ChEBI" id="CHEBI:57287"/>
        <dbReference type="ChEBI" id="CHEBI:57327"/>
        <dbReference type="ChEBI" id="CHEBI:57384"/>
        <dbReference type="ChEBI" id="CHEBI:57783"/>
        <dbReference type="ChEBI" id="CHEBI:58349"/>
        <dbReference type="ChEBI" id="CHEBI:87848"/>
        <dbReference type="ChEBI" id="CHEBI:142236"/>
        <dbReference type="EC" id="2.3.1.292"/>
    </reaction>
</comment>
<keyword evidence="8" id="KW-0560">Oxidoreductase</keyword>
<evidence type="ECO:0000256" key="18">
    <source>
        <dbReference type="ARBA" id="ARBA00075053"/>
    </source>
</evidence>
<dbReference type="InterPro" id="IPR018201">
    <property type="entry name" value="Ketoacyl_synth_AS"/>
</dbReference>
<dbReference type="SMART" id="SM00825">
    <property type="entry name" value="PKS_KS"/>
    <property type="match status" value="1"/>
</dbReference>
<dbReference type="SUPFAM" id="SSF47336">
    <property type="entry name" value="ACP-like"/>
    <property type="match status" value="1"/>
</dbReference>
<comment type="catalytic activity">
    <reaction evidence="12">
        <text>19-(4-hydroxyphenyl)nonadecanoyl-[(phenol)carboxyphthiodiolenone synthase] + 2 (S)-methylmalonyl-CoA + 3 malonyl-CoA + 5 NADPH + 10 H(+) = C37-(phenol)carboxyphthiodiolenone-[(phenol)carboxyphthiodiolenone synthase] + 5 CO2 + 5 NADP(+) + 5 CoA + 2 H2O</text>
        <dbReference type="Rhea" id="RHEA:57760"/>
        <dbReference type="Rhea" id="RHEA-COMP:14273"/>
        <dbReference type="Rhea" id="RHEA-COMP:14990"/>
        <dbReference type="ChEBI" id="CHEBI:15377"/>
        <dbReference type="ChEBI" id="CHEBI:15378"/>
        <dbReference type="ChEBI" id="CHEBI:16526"/>
        <dbReference type="ChEBI" id="CHEBI:57287"/>
        <dbReference type="ChEBI" id="CHEBI:57327"/>
        <dbReference type="ChEBI" id="CHEBI:57384"/>
        <dbReference type="ChEBI" id="CHEBI:57783"/>
        <dbReference type="ChEBI" id="CHEBI:58349"/>
        <dbReference type="ChEBI" id="CHEBI:133301"/>
        <dbReference type="ChEBI" id="CHEBI:142260"/>
        <dbReference type="EC" id="2.3.1.292"/>
    </reaction>
</comment>
<dbReference type="InterPro" id="IPR014030">
    <property type="entry name" value="Ketoacyl_synth_N"/>
</dbReference>
<comment type="catalytic activity">
    <reaction evidence="13">
        <text>docosanoyl-[(phenol)carboxyphthiodiolenone synthase] + 2 (S)-methylmalonyl-CoA + 3 malonyl-CoA + 5 NADPH + 10 H(+) = C34-carboxyphthiodiolenone-[(phenol)carboxyphthiodiolenone synthase] + 5 CO2 + 5 NADP(+) + 5 CoA + 2 H2O</text>
        <dbReference type="Rhea" id="RHEA:57752"/>
        <dbReference type="Rhea" id="RHEA-COMP:14987"/>
        <dbReference type="Rhea" id="RHEA-COMP:14988"/>
        <dbReference type="ChEBI" id="CHEBI:15377"/>
        <dbReference type="ChEBI" id="CHEBI:15378"/>
        <dbReference type="ChEBI" id="CHEBI:16526"/>
        <dbReference type="ChEBI" id="CHEBI:57287"/>
        <dbReference type="ChEBI" id="CHEBI:57327"/>
        <dbReference type="ChEBI" id="CHEBI:57384"/>
        <dbReference type="ChEBI" id="CHEBI:57783"/>
        <dbReference type="ChEBI" id="CHEBI:58349"/>
        <dbReference type="ChEBI" id="CHEBI:142237"/>
        <dbReference type="ChEBI" id="CHEBI:142238"/>
        <dbReference type="EC" id="2.3.1.292"/>
    </reaction>
</comment>
<evidence type="ECO:0000256" key="2">
    <source>
        <dbReference type="ARBA" id="ARBA00001957"/>
    </source>
</evidence>
<dbReference type="Gene3D" id="1.10.1200.10">
    <property type="entry name" value="ACP-like"/>
    <property type="match status" value="1"/>
</dbReference>
<evidence type="ECO:0000256" key="19">
    <source>
        <dbReference type="ARBA" id="ARBA00078169"/>
    </source>
</evidence>
<dbReference type="GO" id="GO:0031177">
    <property type="term" value="F:phosphopantetheine binding"/>
    <property type="evidence" value="ECO:0007669"/>
    <property type="project" value="InterPro"/>
</dbReference>
<dbReference type="Pfam" id="PF08659">
    <property type="entry name" value="KR"/>
    <property type="match status" value="1"/>
</dbReference>
<keyword evidence="9" id="KW-0443">Lipid metabolism</keyword>
<evidence type="ECO:0000256" key="17">
    <source>
        <dbReference type="ARBA" id="ARBA00073623"/>
    </source>
</evidence>
<dbReference type="AlphaFoldDB" id="A0A1Z2TJN2"/>
<dbReference type="InterPro" id="IPR006162">
    <property type="entry name" value="Ppantetheine_attach_site"/>
</dbReference>
<feature type="region of interest" description="Disordered" evidence="21">
    <location>
        <begin position="1102"/>
        <end position="1128"/>
    </location>
</feature>
<dbReference type="Pfam" id="PF22621">
    <property type="entry name" value="CurL-like_PKS_C"/>
    <property type="match status" value="1"/>
</dbReference>
<evidence type="ECO:0000256" key="20">
    <source>
        <dbReference type="ARBA" id="ARBA00084020"/>
    </source>
</evidence>
<dbReference type="InterPro" id="IPR009081">
    <property type="entry name" value="PP-bd_ACP"/>
</dbReference>
<evidence type="ECO:0000256" key="13">
    <source>
        <dbReference type="ARBA" id="ARBA00052119"/>
    </source>
</evidence>
<accession>A0A1Z2TJN2</accession>
<evidence type="ECO:0000259" key="22">
    <source>
        <dbReference type="PROSITE" id="PS50075"/>
    </source>
</evidence>
<dbReference type="Pfam" id="PF00550">
    <property type="entry name" value="PP-binding"/>
    <property type="match status" value="1"/>
</dbReference>
<dbReference type="PROSITE" id="PS52004">
    <property type="entry name" value="KS3_2"/>
    <property type="match status" value="1"/>
</dbReference>
<sequence length="1210" mass="133145">MSDLDIAIVGMAGRFPGARTLDQFWKNLREGVESIHVFTDEELLSAGVDPAALKSPDYVKASPILDDIESFDAGFFNFSPLEAKVMDPQRRLFLESCWHALEDAGYDPANYPGTIGVYAGAGLNTYLLQNVLADEALVRSLGLQQLLIGSDKDFLPTHVSYKLNLTGPSVNVNTACSTSLVTVHLARQALLLGECDMALAGGVSLNVPQQAGYFYVQDSIQSPDGHCRAFDAKARGTLWGSGCGVLVLKRLADALADGDDIRAVIKGSAINNDGALKVGYTAPSVDGQAQVIVQALATADVEPSSISYIEAHGTGTEVGDPIEVAALTQAFRMGTDQERFCALGSVKTNIGHLNAAAGAAGLIKTVLALEAKQLPPSLNFETPNPKIDFEHSPFFVNTRLTDWKPEGHPRRAGVSSLGIGGTNAHVIVEEAPARSARTVAADGRVHALVLSARSAAALDEATRNLADHLEANAHLPLQDVAFTLQCGRRAFSHRRAVVCRSVDEAIRALRERRFEPEGSTVEGGRLQRWLAGEDVDWAPLYEGHEPRRVRLPLYPFERKRLWVDPPNPGERKPAPETGDSFWRKRPDMADWFYRPQWKQSALPLEPEAAGAKRETFLVFADGTSLIQKLVKRLERAGTVITVTPGASFSRQGSAAFTLPVGDRGAYESLVAALRDEDRLPDRIVHCWALDAGETPRLGARLDDLMAAQERGLFSLLFLAQALSQCNVTRPLRVLAFTNDVFEVTGLERLRYEQTSVSGICRVLQQEYNNIVCRAVDLVLPPAGTWREDALADELAREVRSSCRDILCAYRGPHRSVPYYEPVRVEAQSPRVPLTRKGETYLVFYGLEGIGFLVARRLLEEGARLIILEEPDFPAPTEWGMRLGMKAPRDPVNIRIGNAVGLQAMGHDFILEKADFDDVEALRRIIEKAEARSGPIRGVIHAAGASNFERVKAIRDATPATCRQHFAAIPHSLRMLDTVFRERDLRFRVVMSSLGSVLGGLGFTAIASACGVASSFTSYLNREHAQKWVVQYWDSWDIEWRKAKGLVHDSMWDRVAPSVLTEQEGLECFLRCFSVTGATLVAVSATDLERRYEKWVKLEPVRQAQSQSPAGEEDGARPRKQRRPELEAPFIEPRNELERTIANVYEELLGVERVGVHDGFVELGGHSLLATQMLSRMREVLKVDLELFTLMEHSNVASLAAHVSQMREARG</sequence>
<protein>
    <recommendedName>
        <fullName evidence="17">Phenolphthiocerol/phthiocerol polyketide synthase subunit E</fullName>
        <ecNumber evidence="16">2.3.1.292</ecNumber>
    </recommendedName>
    <alternativeName>
        <fullName evidence="19">(Phenol)carboxyphthiodiolenone synthase subunit E</fullName>
    </alternativeName>
    <alternativeName>
        <fullName evidence="20">Beta-ketoacyl-acyl-carrier-protein synthase I</fullName>
    </alternativeName>
    <alternativeName>
        <fullName evidence="18">Phthiocerol synthesis polyketide synthase type I PpsE</fullName>
    </alternativeName>
</protein>
<dbReference type="SMART" id="SM00823">
    <property type="entry name" value="PKS_PP"/>
    <property type="match status" value="1"/>
</dbReference>
<dbReference type="PROSITE" id="PS00012">
    <property type="entry name" value="PHOSPHOPANTETHEINE"/>
    <property type="match status" value="1"/>
</dbReference>
<evidence type="ECO:0000256" key="6">
    <source>
        <dbReference type="ARBA" id="ARBA00022832"/>
    </source>
</evidence>
<comment type="catalytic activity">
    <reaction evidence="11">
        <text>17-(4-hydroxyphenyl)heptadecanoyl-[(phenol)carboxyphthiodiolenone synthase] + 2 (S)-methylmalonyl-CoA + 3 malonyl-CoA + 5 NADPH + 10 H(+) = C35-(phenol)carboxyphthiodiolenone-[(phenol)carboxyphthiodiolenone synthase] + 5 CO2 + 5 NADP(+) + 5 CoA + 2 H2O</text>
        <dbReference type="Rhea" id="RHEA:57756"/>
        <dbReference type="Rhea" id="RHEA-COMP:14272"/>
        <dbReference type="Rhea" id="RHEA-COMP:14989"/>
        <dbReference type="ChEBI" id="CHEBI:15377"/>
        <dbReference type="ChEBI" id="CHEBI:15378"/>
        <dbReference type="ChEBI" id="CHEBI:16526"/>
        <dbReference type="ChEBI" id="CHEBI:57287"/>
        <dbReference type="ChEBI" id="CHEBI:57327"/>
        <dbReference type="ChEBI" id="CHEBI:57384"/>
        <dbReference type="ChEBI" id="CHEBI:57783"/>
        <dbReference type="ChEBI" id="CHEBI:58349"/>
        <dbReference type="ChEBI" id="CHEBI:133300"/>
        <dbReference type="ChEBI" id="CHEBI:142259"/>
        <dbReference type="EC" id="2.3.1.292"/>
    </reaction>
</comment>
<dbReference type="GO" id="GO:0004312">
    <property type="term" value="F:fatty acid synthase activity"/>
    <property type="evidence" value="ECO:0007669"/>
    <property type="project" value="TreeGrafter"/>
</dbReference>
<organism evidence="24">
    <name type="scientific">Pyxidicoccus sp. MCy9557</name>
    <dbReference type="NCBI Taxonomy" id="2012863"/>
    <lineage>
        <taxon>Bacteria</taxon>
        <taxon>Pseudomonadati</taxon>
        <taxon>Myxococcota</taxon>
        <taxon>Myxococcia</taxon>
        <taxon>Myxococcales</taxon>
        <taxon>Cystobacterineae</taxon>
        <taxon>Myxococcaceae</taxon>
        <taxon>Pyxidicoccus</taxon>
    </lineage>
</organism>
<evidence type="ECO:0000256" key="12">
    <source>
        <dbReference type="ARBA" id="ARBA00051971"/>
    </source>
</evidence>
<keyword evidence="6" id="KW-0276">Fatty acid metabolism</keyword>
<feature type="domain" description="Carrier" evidence="22">
    <location>
        <begin position="1131"/>
        <end position="1206"/>
    </location>
</feature>
<dbReference type="Gene3D" id="3.40.50.720">
    <property type="entry name" value="NAD(P)-binding Rossmann-like Domain"/>
    <property type="match status" value="1"/>
</dbReference>
<evidence type="ECO:0000256" key="15">
    <source>
        <dbReference type="ARBA" id="ARBA00058455"/>
    </source>
</evidence>
<evidence type="ECO:0000256" key="5">
    <source>
        <dbReference type="ARBA" id="ARBA00022679"/>
    </source>
</evidence>
<evidence type="ECO:0000256" key="14">
    <source>
        <dbReference type="ARBA" id="ARBA00052745"/>
    </source>
</evidence>
<dbReference type="EC" id="2.3.1.292" evidence="16"/>
<reference evidence="24" key="1">
    <citation type="journal article" date="2017" name="Angew. Chem. Int. Ed. Engl.">
        <title>Pyxipyrrolones: Novel cytotoxic myxobacterial metabolites. Structure elucidation and biosynthesis proposal.</title>
        <authorList>
            <person name="Kjaerulff L."/>
            <person name="Raju R."/>
            <person name="Panter F."/>
            <person name="Scheid U."/>
            <person name="Garcia R."/>
            <person name="Herrmann J."/>
            <person name="Muller R."/>
        </authorList>
    </citation>
    <scope>NUCLEOTIDE SEQUENCE</scope>
    <source>
        <strain evidence="24">MCy9557</strain>
    </source>
</reference>
<evidence type="ECO:0000259" key="23">
    <source>
        <dbReference type="PROSITE" id="PS52004"/>
    </source>
</evidence>
<dbReference type="EMBL" id="KY765914">
    <property type="protein sequence ID" value="ASA76633.1"/>
    <property type="molecule type" value="Genomic_DNA"/>
</dbReference>
<evidence type="ECO:0000256" key="7">
    <source>
        <dbReference type="ARBA" id="ARBA00022857"/>
    </source>
</evidence>
<dbReference type="InterPro" id="IPR016039">
    <property type="entry name" value="Thiolase-like"/>
</dbReference>
<feature type="domain" description="Ketosynthase family 3 (KS3)" evidence="23">
    <location>
        <begin position="3"/>
        <end position="430"/>
    </location>
</feature>
<keyword evidence="10" id="KW-0511">Multifunctional enzyme</keyword>
<evidence type="ECO:0000256" key="21">
    <source>
        <dbReference type="SAM" id="MobiDB-lite"/>
    </source>
</evidence>
<dbReference type="Gene3D" id="3.40.47.10">
    <property type="match status" value="1"/>
</dbReference>
<dbReference type="PANTHER" id="PTHR43775">
    <property type="entry name" value="FATTY ACID SYNTHASE"/>
    <property type="match status" value="1"/>
</dbReference>
<dbReference type="CDD" id="cd00833">
    <property type="entry name" value="PKS"/>
    <property type="match status" value="1"/>
</dbReference>
<dbReference type="FunFam" id="1.10.1200.10:FF:000005">
    <property type="entry name" value="Nonribosomal peptide synthetase 1"/>
    <property type="match status" value="1"/>
</dbReference>
<dbReference type="InterPro" id="IPR014031">
    <property type="entry name" value="Ketoacyl_synth_C"/>
</dbReference>
<evidence type="ECO:0000256" key="4">
    <source>
        <dbReference type="ARBA" id="ARBA00022553"/>
    </source>
</evidence>
<comment type="cofactor">
    <cofactor evidence="2">
        <name>pantetheine 4'-phosphate</name>
        <dbReference type="ChEBI" id="CHEBI:47942"/>
    </cofactor>
</comment>
<comment type="function">
    <text evidence="15">Part of the PpsABCDE complex involved in the biosynthesis of the lipid core common to phthiocerols and phenolphthiocerols by successive additions of malonyl-CoA or methylmalonyl-CoA extender units. PpsA can accept as substrate the activated forms of either icosanoyl (C20), docosanoyl (C22) or lignoceroyl (C24) groups from FadD26, or a (4-hydroxyphenyl)-C17 or (4-hydroxyphenyl)-C19 fatty acyl from FadD29. PpsA initiates the biosynthesis and extends its substrate using a malonyl-CoA extender unit. The PpsB and PpsC proteins add the second and third malonyl-CoA extender units. PpsD adds an (R)-methylmalonyl unit and PpsE adds a second (R)-methylmalonyl unit. The incorporation of the methylmalonyl units results in formation of two branched methyl groups in the elongated product.</text>
</comment>
<dbReference type="Pfam" id="PF21394">
    <property type="entry name" value="Beta-ketacyl_N"/>
    <property type="match status" value="1"/>
</dbReference>
<dbReference type="GO" id="GO:0034081">
    <property type="term" value="C:polyketide synthase complex"/>
    <property type="evidence" value="ECO:0007669"/>
    <property type="project" value="UniProtKB-ARBA"/>
</dbReference>
<dbReference type="SMART" id="SM00822">
    <property type="entry name" value="PKS_KR"/>
    <property type="match status" value="1"/>
</dbReference>
<dbReference type="InterPro" id="IPR057326">
    <property type="entry name" value="KR_dom"/>
</dbReference>
<keyword evidence="4" id="KW-0597">Phosphoprotein</keyword>
<dbReference type="Pfam" id="PF00109">
    <property type="entry name" value="ketoacyl-synt"/>
    <property type="match status" value="1"/>
</dbReference>
<dbReference type="InterPro" id="IPR050091">
    <property type="entry name" value="PKS_NRPS_Biosynth_Enz"/>
</dbReference>
<dbReference type="GO" id="GO:0016491">
    <property type="term" value="F:oxidoreductase activity"/>
    <property type="evidence" value="ECO:0007669"/>
    <property type="project" value="UniProtKB-KW"/>
</dbReference>
<dbReference type="InterPro" id="IPR036291">
    <property type="entry name" value="NAD(P)-bd_dom_sf"/>
</dbReference>
<evidence type="ECO:0000256" key="16">
    <source>
        <dbReference type="ARBA" id="ARBA00066974"/>
    </source>
</evidence>
<dbReference type="GO" id="GO:0071770">
    <property type="term" value="P:DIM/DIP cell wall layer assembly"/>
    <property type="evidence" value="ECO:0007669"/>
    <property type="project" value="TreeGrafter"/>
</dbReference>
<dbReference type="InterPro" id="IPR020841">
    <property type="entry name" value="PKS_Beta-ketoAc_synthase_dom"/>
</dbReference>
<gene>
    <name evidence="24" type="primary">pyxF</name>
</gene>
<keyword evidence="3" id="KW-0596">Phosphopantetheine</keyword>
<dbReference type="InterPro" id="IPR036736">
    <property type="entry name" value="ACP-like_sf"/>
</dbReference>
<dbReference type="PROSITE" id="PS00606">
    <property type="entry name" value="KS3_1"/>
    <property type="match status" value="1"/>
</dbReference>
<evidence type="ECO:0000256" key="3">
    <source>
        <dbReference type="ARBA" id="ARBA00022450"/>
    </source>
</evidence>
<evidence type="ECO:0000256" key="10">
    <source>
        <dbReference type="ARBA" id="ARBA00023268"/>
    </source>
</evidence>
<keyword evidence="7" id="KW-0521">NADP</keyword>
<dbReference type="SUPFAM" id="SSF51735">
    <property type="entry name" value="NAD(P)-binding Rossmann-fold domains"/>
    <property type="match status" value="2"/>
</dbReference>
<proteinExistence type="predicted"/>
<dbReference type="InterPro" id="IPR049490">
    <property type="entry name" value="C883_1060-like_KR_N"/>
</dbReference>
<dbReference type="PANTHER" id="PTHR43775:SF37">
    <property type="entry name" value="SI:DKEY-61P9.11"/>
    <property type="match status" value="1"/>
</dbReference>
<evidence type="ECO:0000256" key="8">
    <source>
        <dbReference type="ARBA" id="ARBA00023002"/>
    </source>
</evidence>
<dbReference type="GO" id="GO:0004315">
    <property type="term" value="F:3-oxoacyl-[acyl-carrier-protein] synthase activity"/>
    <property type="evidence" value="ECO:0007669"/>
    <property type="project" value="InterPro"/>
</dbReference>
<dbReference type="Pfam" id="PF02801">
    <property type="entry name" value="Ketoacyl-synt_C"/>
    <property type="match status" value="1"/>
</dbReference>
<comment type="cofactor">
    <cofactor evidence="1">
        <name>NADP(+)</name>
        <dbReference type="ChEBI" id="CHEBI:58349"/>
    </cofactor>
</comment>
<evidence type="ECO:0000256" key="1">
    <source>
        <dbReference type="ARBA" id="ARBA00001937"/>
    </source>
</evidence>
<dbReference type="SMR" id="A0A1Z2TJN2"/>
<dbReference type="PROSITE" id="PS50075">
    <property type="entry name" value="CARRIER"/>
    <property type="match status" value="1"/>
</dbReference>
<dbReference type="InterPro" id="IPR020806">
    <property type="entry name" value="PKS_PP-bd"/>
</dbReference>
<keyword evidence="5" id="KW-0808">Transferase</keyword>
<dbReference type="GO" id="GO:0006633">
    <property type="term" value="P:fatty acid biosynthetic process"/>
    <property type="evidence" value="ECO:0007669"/>
    <property type="project" value="InterPro"/>
</dbReference>
<evidence type="ECO:0000313" key="24">
    <source>
        <dbReference type="EMBL" id="ASA76633.1"/>
    </source>
</evidence>
<dbReference type="Gene3D" id="1.10.1240.100">
    <property type="match status" value="1"/>
</dbReference>
<dbReference type="FunFam" id="3.40.47.10:FF:000042">
    <property type="entry name" value="Polyketide synthase Pks13"/>
    <property type="match status" value="1"/>
</dbReference>
<evidence type="ECO:0000256" key="9">
    <source>
        <dbReference type="ARBA" id="ARBA00023098"/>
    </source>
</evidence>
<name>A0A1Z2TJN2_9BACT</name>
<dbReference type="SUPFAM" id="SSF53901">
    <property type="entry name" value="Thiolase-like"/>
    <property type="match status" value="1"/>
</dbReference>
<dbReference type="GO" id="GO:0005886">
    <property type="term" value="C:plasma membrane"/>
    <property type="evidence" value="ECO:0007669"/>
    <property type="project" value="TreeGrafter"/>
</dbReference>